<dbReference type="Pfam" id="PF00496">
    <property type="entry name" value="SBP_bac_5"/>
    <property type="match status" value="1"/>
</dbReference>
<evidence type="ECO:0000256" key="4">
    <source>
        <dbReference type="SAM" id="MobiDB-lite"/>
    </source>
</evidence>
<name>A0A3E0GU79_9PSEU</name>
<dbReference type="PIRSF" id="PIRSF002741">
    <property type="entry name" value="MppA"/>
    <property type="match status" value="1"/>
</dbReference>
<reference evidence="7 8" key="1">
    <citation type="submission" date="2018-08" db="EMBL/GenBank/DDBJ databases">
        <title>Genomic Encyclopedia of Archaeal and Bacterial Type Strains, Phase II (KMG-II): from individual species to whole genera.</title>
        <authorList>
            <person name="Goeker M."/>
        </authorList>
    </citation>
    <scope>NUCLEOTIDE SEQUENCE [LARGE SCALE GENOMIC DNA]</scope>
    <source>
        <strain evidence="7 8">DSM 45791</strain>
    </source>
</reference>
<evidence type="ECO:0000256" key="2">
    <source>
        <dbReference type="ARBA" id="ARBA00022448"/>
    </source>
</evidence>
<dbReference type="PANTHER" id="PTHR30290:SF9">
    <property type="entry name" value="OLIGOPEPTIDE-BINDING PROTEIN APPA"/>
    <property type="match status" value="1"/>
</dbReference>
<accession>A0A3E0GU79</accession>
<comment type="similarity">
    <text evidence="1">Belongs to the bacterial solute-binding protein 5 family.</text>
</comment>
<dbReference type="GO" id="GO:0015833">
    <property type="term" value="P:peptide transport"/>
    <property type="evidence" value="ECO:0007669"/>
    <property type="project" value="TreeGrafter"/>
</dbReference>
<feature type="signal peptide" evidence="5">
    <location>
        <begin position="1"/>
        <end position="21"/>
    </location>
</feature>
<dbReference type="SUPFAM" id="SSF53850">
    <property type="entry name" value="Periplasmic binding protein-like II"/>
    <property type="match status" value="1"/>
</dbReference>
<evidence type="ECO:0000313" key="8">
    <source>
        <dbReference type="Proteomes" id="UP000256269"/>
    </source>
</evidence>
<dbReference type="GO" id="GO:0042597">
    <property type="term" value="C:periplasmic space"/>
    <property type="evidence" value="ECO:0007669"/>
    <property type="project" value="UniProtKB-ARBA"/>
</dbReference>
<organism evidence="7 8">
    <name type="scientific">Kutzneria buriramensis</name>
    <dbReference type="NCBI Taxonomy" id="1045776"/>
    <lineage>
        <taxon>Bacteria</taxon>
        <taxon>Bacillati</taxon>
        <taxon>Actinomycetota</taxon>
        <taxon>Actinomycetes</taxon>
        <taxon>Pseudonocardiales</taxon>
        <taxon>Pseudonocardiaceae</taxon>
        <taxon>Kutzneria</taxon>
    </lineage>
</organism>
<feature type="region of interest" description="Disordered" evidence="4">
    <location>
        <begin position="30"/>
        <end position="57"/>
    </location>
</feature>
<dbReference type="PANTHER" id="PTHR30290">
    <property type="entry name" value="PERIPLASMIC BINDING COMPONENT OF ABC TRANSPORTER"/>
    <property type="match status" value="1"/>
</dbReference>
<feature type="chain" id="PRO_5038400701" evidence="5">
    <location>
        <begin position="22"/>
        <end position="550"/>
    </location>
</feature>
<dbReference type="InterPro" id="IPR006311">
    <property type="entry name" value="TAT_signal"/>
</dbReference>
<dbReference type="Proteomes" id="UP000256269">
    <property type="component" value="Unassembled WGS sequence"/>
</dbReference>
<dbReference type="PROSITE" id="PS51318">
    <property type="entry name" value="TAT"/>
    <property type="match status" value="1"/>
</dbReference>
<evidence type="ECO:0000259" key="6">
    <source>
        <dbReference type="Pfam" id="PF00496"/>
    </source>
</evidence>
<feature type="domain" description="Solute-binding protein family 5" evidence="6">
    <location>
        <begin position="89"/>
        <end position="455"/>
    </location>
</feature>
<dbReference type="OrthoDB" id="9046151at2"/>
<dbReference type="InterPro" id="IPR030678">
    <property type="entry name" value="Peptide/Ni-bd"/>
</dbReference>
<evidence type="ECO:0000313" key="7">
    <source>
        <dbReference type="EMBL" id="REH27618.1"/>
    </source>
</evidence>
<proteinExistence type="inferred from homology"/>
<dbReference type="GO" id="GO:1904680">
    <property type="term" value="F:peptide transmembrane transporter activity"/>
    <property type="evidence" value="ECO:0007669"/>
    <property type="project" value="TreeGrafter"/>
</dbReference>
<evidence type="ECO:0000256" key="5">
    <source>
        <dbReference type="SAM" id="SignalP"/>
    </source>
</evidence>
<dbReference type="GO" id="GO:0043190">
    <property type="term" value="C:ATP-binding cassette (ABC) transporter complex"/>
    <property type="evidence" value="ECO:0007669"/>
    <property type="project" value="InterPro"/>
</dbReference>
<keyword evidence="3 5" id="KW-0732">Signal</keyword>
<dbReference type="EMBL" id="QUNO01000029">
    <property type="protein sequence ID" value="REH27618.1"/>
    <property type="molecule type" value="Genomic_DNA"/>
</dbReference>
<dbReference type="CDD" id="cd08492">
    <property type="entry name" value="PBP2_NikA_DppA_OppA_like_15"/>
    <property type="match status" value="1"/>
</dbReference>
<sequence length="550" mass="59143">MHTRRRFLSLSAGTIAAVASGAGLTACSAAQGSPGDIDAGPPQSGGTITLAEPTSPIGWDPHVGTEDLLGLILRPVFDSLVAARTDGTFAPWLATSWTISPDGLNYTFTLRKDVTFTDGTPFDAAAVRANFDHVVAPGTASRYAKSLLGPYVGTTVLDQSTVRITLSRPYSQFLQAVSSTYLGFHSPKALREHPHDLGSGGRYTVTTGAFTFASVTQGQQAVFKRRPDYKWGPGSAKHTGPAYLDGFTVMFVLDDQTRVGAATAGQVDIADQVPASQLPVVRNMGSVRLISRDSPGAPYSYYMNTGKPLFSDVNARKVMLHGVDVDGITKGLFQGQYQPASSVLSPSTRDFADLADQLGYHPDRAESLLAALGYTDTDGAGYRTRNGQRFAVRMPFATANTTDERRAFNTAVQDGLKQIGVDLVLTELDAPTYINRARAGDYDLSALAWGGSDGAVLWNLFYSKNLVPVGGANVAWVADQTLDALLTGAENTTDQDKQRQFYRQAQARVIDQAYVRPAYVAKRGLAVRPEVHGFSFDAAGWPFIYDIWRG</sequence>
<gene>
    <name evidence="7" type="ORF">BCF44_1296</name>
</gene>
<comment type="caution">
    <text evidence="7">The sequence shown here is derived from an EMBL/GenBank/DDBJ whole genome shotgun (WGS) entry which is preliminary data.</text>
</comment>
<dbReference type="InterPro" id="IPR039424">
    <property type="entry name" value="SBP_5"/>
</dbReference>
<keyword evidence="8" id="KW-1185">Reference proteome</keyword>
<dbReference type="PROSITE" id="PS51257">
    <property type="entry name" value="PROKAR_LIPOPROTEIN"/>
    <property type="match status" value="1"/>
</dbReference>
<evidence type="ECO:0000256" key="3">
    <source>
        <dbReference type="ARBA" id="ARBA00022729"/>
    </source>
</evidence>
<dbReference type="Gene3D" id="3.40.190.10">
    <property type="entry name" value="Periplasmic binding protein-like II"/>
    <property type="match status" value="1"/>
</dbReference>
<keyword evidence="2" id="KW-0813">Transport</keyword>
<dbReference type="AlphaFoldDB" id="A0A3E0GU79"/>
<dbReference type="RefSeq" id="WP_116181631.1">
    <property type="nucleotide sequence ID" value="NZ_CP144375.1"/>
</dbReference>
<evidence type="ECO:0000256" key="1">
    <source>
        <dbReference type="ARBA" id="ARBA00005695"/>
    </source>
</evidence>
<dbReference type="Gene3D" id="3.10.105.10">
    <property type="entry name" value="Dipeptide-binding Protein, Domain 3"/>
    <property type="match status" value="1"/>
</dbReference>
<dbReference type="InterPro" id="IPR000914">
    <property type="entry name" value="SBP_5_dom"/>
</dbReference>
<protein>
    <submittedName>
        <fullName evidence="7">Peptide/nickel transport system substrate-binding protein</fullName>
    </submittedName>
</protein>